<dbReference type="InterPro" id="IPR023198">
    <property type="entry name" value="PGP-like_dom2"/>
</dbReference>
<keyword evidence="1" id="KW-0378">Hydrolase</keyword>
<dbReference type="PROSITE" id="PS01228">
    <property type="entry name" value="COF_1"/>
    <property type="match status" value="1"/>
</dbReference>
<dbReference type="RefSeq" id="WP_154824566.1">
    <property type="nucleotide sequence ID" value="NZ_JACRTL010000001.1"/>
</dbReference>
<dbReference type="PANTHER" id="PTHR43434:SF1">
    <property type="entry name" value="PHOSPHOGLYCOLATE PHOSPHATASE"/>
    <property type="match status" value="1"/>
</dbReference>
<evidence type="ECO:0000313" key="2">
    <source>
        <dbReference type="Proteomes" id="UP000632659"/>
    </source>
</evidence>
<dbReference type="EMBL" id="JACRTL010000001">
    <property type="protein sequence ID" value="MBC8610028.1"/>
    <property type="molecule type" value="Genomic_DNA"/>
</dbReference>
<dbReference type="InterPro" id="IPR036412">
    <property type="entry name" value="HAD-like_sf"/>
</dbReference>
<sequence>MKAVIFDLDGTLLNTVESMEAAGSKMLKDLGLSPRPAEEYKLYAGDGAKTLVERVLHACGKDDPALLEKAFPIYMGYFEKTCTYHVAPYPGIVELLQELKRRMVKLAVLSNKPHQQTVDVISWYFPEHLFDYVQGQCESVPKKPSPVGAKKIAEQFGIEAKDCFYVGDTNVDMQTGKSAGMKTIGVLWGFRTERELRENHADRIIASPKQLLELLA</sequence>
<dbReference type="Proteomes" id="UP000632659">
    <property type="component" value="Unassembled WGS sequence"/>
</dbReference>
<dbReference type="SFLD" id="SFLDG01135">
    <property type="entry name" value="C1.5.6:_HAD__Beta-PGM__Phospha"/>
    <property type="match status" value="1"/>
</dbReference>
<dbReference type="AlphaFoldDB" id="A0A8J6PB08"/>
<dbReference type="InterPro" id="IPR041492">
    <property type="entry name" value="HAD_2"/>
</dbReference>
<organism evidence="1 2">
    <name type="scientific">Massiliimalia timonensis</name>
    <dbReference type="NCBI Taxonomy" id="1987501"/>
    <lineage>
        <taxon>Bacteria</taxon>
        <taxon>Bacillati</taxon>
        <taxon>Bacillota</taxon>
        <taxon>Clostridia</taxon>
        <taxon>Eubacteriales</taxon>
        <taxon>Oscillospiraceae</taxon>
        <taxon>Massiliimalia</taxon>
    </lineage>
</organism>
<gene>
    <name evidence="1" type="ORF">H8702_02685</name>
</gene>
<dbReference type="NCBIfam" id="TIGR01549">
    <property type="entry name" value="HAD-SF-IA-v1"/>
    <property type="match status" value="1"/>
</dbReference>
<dbReference type="SUPFAM" id="SSF56784">
    <property type="entry name" value="HAD-like"/>
    <property type="match status" value="1"/>
</dbReference>
<dbReference type="InterPro" id="IPR050155">
    <property type="entry name" value="HAD-like_hydrolase_sf"/>
</dbReference>
<keyword evidence="2" id="KW-1185">Reference proteome</keyword>
<name>A0A8J6PB08_9FIRM</name>
<dbReference type="Gene3D" id="1.10.150.240">
    <property type="entry name" value="Putative phosphatase, domain 2"/>
    <property type="match status" value="1"/>
</dbReference>
<dbReference type="GO" id="GO:0008967">
    <property type="term" value="F:phosphoglycolate phosphatase activity"/>
    <property type="evidence" value="ECO:0007669"/>
    <property type="project" value="TreeGrafter"/>
</dbReference>
<comment type="caution">
    <text evidence="1">The sequence shown here is derived from an EMBL/GenBank/DDBJ whole genome shotgun (WGS) entry which is preliminary data.</text>
</comment>
<dbReference type="InterPro" id="IPR006439">
    <property type="entry name" value="HAD-SF_hydro_IA"/>
</dbReference>
<dbReference type="Pfam" id="PF13419">
    <property type="entry name" value="HAD_2"/>
    <property type="match status" value="1"/>
</dbReference>
<dbReference type="NCBIfam" id="TIGR01509">
    <property type="entry name" value="HAD-SF-IA-v3"/>
    <property type="match status" value="1"/>
</dbReference>
<evidence type="ECO:0000313" key="1">
    <source>
        <dbReference type="EMBL" id="MBC8610028.1"/>
    </source>
</evidence>
<accession>A0A8J6PB08</accession>
<protein>
    <submittedName>
        <fullName evidence="1">HAD family hydrolase</fullName>
    </submittedName>
</protein>
<reference evidence="1" key="1">
    <citation type="submission" date="2020-08" db="EMBL/GenBank/DDBJ databases">
        <title>Genome public.</title>
        <authorList>
            <person name="Liu C."/>
            <person name="Sun Q."/>
        </authorList>
    </citation>
    <scope>NUCLEOTIDE SEQUENCE</scope>
    <source>
        <strain evidence="1">NSJ-15</strain>
    </source>
</reference>
<dbReference type="InterPro" id="IPR023214">
    <property type="entry name" value="HAD_sf"/>
</dbReference>
<dbReference type="PANTHER" id="PTHR43434">
    <property type="entry name" value="PHOSPHOGLYCOLATE PHOSPHATASE"/>
    <property type="match status" value="1"/>
</dbReference>
<dbReference type="Gene3D" id="3.40.50.1000">
    <property type="entry name" value="HAD superfamily/HAD-like"/>
    <property type="match status" value="1"/>
</dbReference>
<dbReference type="SFLD" id="SFLDG01129">
    <property type="entry name" value="C1.5:_HAD__Beta-PGM__Phosphata"/>
    <property type="match status" value="1"/>
</dbReference>
<dbReference type="PRINTS" id="PR00413">
    <property type="entry name" value="HADHALOGNASE"/>
</dbReference>
<dbReference type="SFLD" id="SFLDS00003">
    <property type="entry name" value="Haloacid_Dehalogenase"/>
    <property type="match status" value="1"/>
</dbReference>
<dbReference type="GO" id="GO:0005829">
    <property type="term" value="C:cytosol"/>
    <property type="evidence" value="ECO:0007669"/>
    <property type="project" value="TreeGrafter"/>
</dbReference>
<dbReference type="GO" id="GO:0006281">
    <property type="term" value="P:DNA repair"/>
    <property type="evidence" value="ECO:0007669"/>
    <property type="project" value="TreeGrafter"/>
</dbReference>
<proteinExistence type="predicted"/>